<evidence type="ECO:0000256" key="2">
    <source>
        <dbReference type="ARBA" id="ARBA00022475"/>
    </source>
</evidence>
<feature type="transmembrane region" description="Helical" evidence="10">
    <location>
        <begin position="772"/>
        <end position="792"/>
    </location>
</feature>
<keyword evidence="2" id="KW-1003">Cell membrane</keyword>
<proteinExistence type="predicted"/>
<feature type="transmembrane region" description="Helical" evidence="10">
    <location>
        <begin position="68"/>
        <end position="85"/>
    </location>
</feature>
<gene>
    <name evidence="11" type="ORF">ALC62_10229</name>
</gene>
<keyword evidence="8 11" id="KW-0675">Receptor</keyword>
<protein>
    <submittedName>
        <fullName evidence="11">Putative odorant receptor 13a</fullName>
    </submittedName>
</protein>
<dbReference type="GO" id="GO:0005549">
    <property type="term" value="F:odorant binding"/>
    <property type="evidence" value="ECO:0007669"/>
    <property type="project" value="InterPro"/>
</dbReference>
<dbReference type="GO" id="GO:0007165">
    <property type="term" value="P:signal transduction"/>
    <property type="evidence" value="ECO:0007669"/>
    <property type="project" value="UniProtKB-KW"/>
</dbReference>
<dbReference type="GO" id="GO:0005886">
    <property type="term" value="C:plasma membrane"/>
    <property type="evidence" value="ECO:0007669"/>
    <property type="project" value="UniProtKB-SubCell"/>
</dbReference>
<keyword evidence="9" id="KW-0807">Transducer</keyword>
<keyword evidence="4 10" id="KW-0812">Transmembrane</keyword>
<dbReference type="Pfam" id="PF02949">
    <property type="entry name" value="7tm_6"/>
    <property type="match status" value="2"/>
</dbReference>
<evidence type="ECO:0000313" key="11">
    <source>
        <dbReference type="EMBL" id="KYM99037.1"/>
    </source>
</evidence>
<keyword evidence="7 10" id="KW-0472">Membrane</keyword>
<feature type="transmembrane region" description="Helical" evidence="10">
    <location>
        <begin position="38"/>
        <end position="61"/>
    </location>
</feature>
<evidence type="ECO:0000256" key="5">
    <source>
        <dbReference type="ARBA" id="ARBA00022725"/>
    </source>
</evidence>
<evidence type="ECO:0000256" key="10">
    <source>
        <dbReference type="SAM" id="Phobius"/>
    </source>
</evidence>
<keyword evidence="12" id="KW-1185">Reference proteome</keyword>
<evidence type="ECO:0000256" key="1">
    <source>
        <dbReference type="ARBA" id="ARBA00004651"/>
    </source>
</evidence>
<evidence type="ECO:0000256" key="8">
    <source>
        <dbReference type="ARBA" id="ARBA00023170"/>
    </source>
</evidence>
<keyword evidence="3" id="KW-0716">Sensory transduction</keyword>
<feature type="transmembrane region" description="Helical" evidence="10">
    <location>
        <begin position="271"/>
        <end position="290"/>
    </location>
</feature>
<feature type="transmembrane region" description="Helical" evidence="10">
    <location>
        <begin position="168"/>
        <end position="190"/>
    </location>
</feature>
<accession>A0A151IEN5</accession>
<evidence type="ECO:0000256" key="9">
    <source>
        <dbReference type="ARBA" id="ARBA00023224"/>
    </source>
</evidence>
<evidence type="ECO:0000256" key="6">
    <source>
        <dbReference type="ARBA" id="ARBA00022989"/>
    </source>
</evidence>
<feature type="transmembrane region" description="Helical" evidence="10">
    <location>
        <begin position="310"/>
        <end position="331"/>
    </location>
</feature>
<feature type="transmembrane region" description="Helical" evidence="10">
    <location>
        <begin position="470"/>
        <end position="488"/>
    </location>
</feature>
<dbReference type="EMBL" id="KQ977877">
    <property type="protein sequence ID" value="KYM99037.1"/>
    <property type="molecule type" value="Genomic_DNA"/>
</dbReference>
<dbReference type="GO" id="GO:0004984">
    <property type="term" value="F:olfactory receptor activity"/>
    <property type="evidence" value="ECO:0007669"/>
    <property type="project" value="InterPro"/>
</dbReference>
<name>A0A151IEN5_9HYME</name>
<dbReference type="AlphaFoldDB" id="A0A151IEN5"/>
<sequence>VRMNFQNVNSLNVRLNLLSGNLLPMFNPDSSISMFWKIYSVFMWIVSFILVIAMISGSIYVSMENTSLLALVLFIEIFFEVPQIYTRKNLAYQFIQKLNKILHIADETMKNVVMTTLEPVKIPLNFYFYSGVVALIGWIFIHIVSIFQKNLFYYEDYRFPAVFSKQPFSFRVFLLGDLFILIGTICMFLKKVSMEVYMMHFILMLTAQYRYIALKIAMTFKEKNEDVKYRTGHSPDYWKKEKEVKAVCRHHNDVIELTLLLKELLSLNFSLMYILSVFRFCFIGVIFSTITSTMFGEAISIVMHTSGAIVQLYILCSCVQQLIDAVNFVIYHQYNFIFKLYLRMRFHLRISVVLGGCNSEVVFPSNDTIQELLGQQHDIKTRVRSVVSSTESHTIPTDFVRMNFQNVNFLNVRLNLLSGNLLPMFNRDSSFSFFWKIYSAFVWIVYFILVIAMIPGSIYVPKEKVLKDSLLTMVIFIEILFGFLRIYTRKNLAYQFIQKLNTILHIDDETMKNVVMTTLEPVKIPLNFYFSSGMVGIIGWTCMHFVLTFQKNLFYYEDYRLPAAFSKQPFSFRVFLVGDIFILISMICTFLKKISMEVYMMHLVMMVTAQYRYIALKIAMTFQEKNEDVKYRSGHCPDYWKKEKEVKALCRHHNDVIELTLLLKQLLSLSFSLMYIMSVFRFCFIGIMFSTVASTTIGEAISIVMYTSGATVQLYILCSCVQQLVDASTEVTDKAFHENWYLLQPSTKHIFILMIMCNNLECRIATFKNFNFSLPSFMTILNQSYSIALLFLKMK</sequence>
<feature type="non-terminal residue" evidence="11">
    <location>
        <position position="1"/>
    </location>
</feature>
<feature type="transmembrane region" description="Helical" evidence="10">
    <location>
        <begin position="526"/>
        <end position="550"/>
    </location>
</feature>
<feature type="transmembrane region" description="Helical" evidence="10">
    <location>
        <begin position="126"/>
        <end position="147"/>
    </location>
</feature>
<evidence type="ECO:0000313" key="12">
    <source>
        <dbReference type="Proteomes" id="UP000078542"/>
    </source>
</evidence>
<organism evidence="11 12">
    <name type="scientific">Cyphomyrmex costatus</name>
    <dbReference type="NCBI Taxonomy" id="456900"/>
    <lineage>
        <taxon>Eukaryota</taxon>
        <taxon>Metazoa</taxon>
        <taxon>Ecdysozoa</taxon>
        <taxon>Arthropoda</taxon>
        <taxon>Hexapoda</taxon>
        <taxon>Insecta</taxon>
        <taxon>Pterygota</taxon>
        <taxon>Neoptera</taxon>
        <taxon>Endopterygota</taxon>
        <taxon>Hymenoptera</taxon>
        <taxon>Apocrita</taxon>
        <taxon>Aculeata</taxon>
        <taxon>Formicoidea</taxon>
        <taxon>Formicidae</taxon>
        <taxon>Myrmicinae</taxon>
        <taxon>Cyphomyrmex</taxon>
    </lineage>
</organism>
<keyword evidence="6 10" id="KW-1133">Transmembrane helix</keyword>
<feature type="transmembrane region" description="Helical" evidence="10">
    <location>
        <begin position="570"/>
        <end position="591"/>
    </location>
</feature>
<dbReference type="PANTHER" id="PTHR21137:SF35">
    <property type="entry name" value="ODORANT RECEPTOR 19A-RELATED"/>
    <property type="match status" value="1"/>
</dbReference>
<comment type="subcellular location">
    <subcellularLocation>
        <location evidence="1">Cell membrane</location>
        <topology evidence="1">Multi-pass membrane protein</topology>
    </subcellularLocation>
</comment>
<feature type="transmembrane region" description="Helical" evidence="10">
    <location>
        <begin position="666"/>
        <end position="689"/>
    </location>
</feature>
<keyword evidence="5" id="KW-0552">Olfaction</keyword>
<dbReference type="PANTHER" id="PTHR21137">
    <property type="entry name" value="ODORANT RECEPTOR"/>
    <property type="match status" value="1"/>
</dbReference>
<feature type="transmembrane region" description="Helical" evidence="10">
    <location>
        <begin position="433"/>
        <end position="458"/>
    </location>
</feature>
<dbReference type="InterPro" id="IPR004117">
    <property type="entry name" value="7tm6_olfct_rcpt"/>
</dbReference>
<evidence type="ECO:0000256" key="7">
    <source>
        <dbReference type="ARBA" id="ARBA00023136"/>
    </source>
</evidence>
<evidence type="ECO:0000256" key="3">
    <source>
        <dbReference type="ARBA" id="ARBA00022606"/>
    </source>
</evidence>
<reference evidence="11 12" key="1">
    <citation type="submission" date="2016-03" db="EMBL/GenBank/DDBJ databases">
        <title>Cyphomyrmex costatus WGS genome.</title>
        <authorList>
            <person name="Nygaard S."/>
            <person name="Hu H."/>
            <person name="Boomsma J."/>
            <person name="Zhang G."/>
        </authorList>
    </citation>
    <scope>NUCLEOTIDE SEQUENCE [LARGE SCALE GENOMIC DNA]</scope>
    <source>
        <strain evidence="11">MS0001</strain>
        <tissue evidence="11">Whole body</tissue>
    </source>
</reference>
<evidence type="ECO:0000256" key="4">
    <source>
        <dbReference type="ARBA" id="ARBA00022692"/>
    </source>
</evidence>
<dbReference type="Proteomes" id="UP000078542">
    <property type="component" value="Unassembled WGS sequence"/>
</dbReference>
<dbReference type="STRING" id="456900.A0A151IEN5"/>